<accession>A0A368G3N3</accession>
<dbReference type="Pfam" id="PF12044">
    <property type="entry name" value="Metallopep"/>
    <property type="match status" value="1"/>
</dbReference>
<sequence>MDLLKQIRQKIGYHVCFLRGCRDTVPSFENGIAVIPLPDFRGRHYQEILSENNPDEMSSLGFAAGAALHEIGHLLGAFHSSHGIMSERPNAIKMLRNGMDGQTEGLPDCYFDNSSLCLFAHGPFFNEPKDRSTCSPVLFKTSDKEVYLKCKDGIRIVVVINEMLRNGMDGQTEGLPPDCYFDNYSLCLFAHGPFFNEPKDRSTCSPVLFKTSDKEVYLKCKDGILIVVVINDTAYRDLQIFNTMQTSAKLSIEERDWDLIQVYTSSYRVQHITK</sequence>
<dbReference type="PANTHER" id="PTHR21054">
    <property type="entry name" value="ZINC METALLOPROTEINASE-RELATED"/>
    <property type="match status" value="1"/>
</dbReference>
<dbReference type="PANTHER" id="PTHR21054:SF2">
    <property type="entry name" value="MIP04191P"/>
    <property type="match status" value="1"/>
</dbReference>
<reference evidence="1 2" key="1">
    <citation type="submission" date="2014-10" db="EMBL/GenBank/DDBJ databases">
        <title>Draft genome of the hookworm Ancylostoma caninum.</title>
        <authorList>
            <person name="Mitreva M."/>
        </authorList>
    </citation>
    <scope>NUCLEOTIDE SEQUENCE [LARGE SCALE GENOMIC DNA]</scope>
    <source>
        <strain evidence="1 2">Baltimore</strain>
    </source>
</reference>
<dbReference type="EMBL" id="JOJR01000486">
    <property type="protein sequence ID" value="RCN37227.1"/>
    <property type="molecule type" value="Genomic_DNA"/>
</dbReference>
<proteinExistence type="predicted"/>
<dbReference type="Proteomes" id="UP000252519">
    <property type="component" value="Unassembled WGS sequence"/>
</dbReference>
<evidence type="ECO:0000313" key="2">
    <source>
        <dbReference type="Proteomes" id="UP000252519"/>
    </source>
</evidence>
<gene>
    <name evidence="1" type="ORF">ANCCAN_16868</name>
</gene>
<name>A0A368G3N3_ANCCA</name>
<organism evidence="1 2">
    <name type="scientific">Ancylostoma caninum</name>
    <name type="common">Dog hookworm</name>
    <dbReference type="NCBI Taxonomy" id="29170"/>
    <lineage>
        <taxon>Eukaryota</taxon>
        <taxon>Metazoa</taxon>
        <taxon>Ecdysozoa</taxon>
        <taxon>Nematoda</taxon>
        <taxon>Chromadorea</taxon>
        <taxon>Rhabditida</taxon>
        <taxon>Rhabditina</taxon>
        <taxon>Rhabditomorpha</taxon>
        <taxon>Strongyloidea</taxon>
        <taxon>Ancylostomatidae</taxon>
        <taxon>Ancylostomatinae</taxon>
        <taxon>Ancylostoma</taxon>
    </lineage>
</organism>
<dbReference type="SUPFAM" id="SSF55486">
    <property type="entry name" value="Metalloproteases ('zincins'), catalytic domain"/>
    <property type="match status" value="1"/>
</dbReference>
<dbReference type="OrthoDB" id="74460at2759"/>
<keyword evidence="2" id="KW-1185">Reference proteome</keyword>
<evidence type="ECO:0000313" key="1">
    <source>
        <dbReference type="EMBL" id="RCN37227.1"/>
    </source>
</evidence>
<dbReference type="InterPro" id="IPR021917">
    <property type="entry name" value="Unchr_Zn-peptidase-like"/>
</dbReference>
<comment type="caution">
    <text evidence="1">The sequence shown here is derived from an EMBL/GenBank/DDBJ whole genome shotgun (WGS) entry which is preliminary data.</text>
</comment>
<dbReference type="InterPro" id="IPR053002">
    <property type="entry name" value="Metalloproteinase_M10B"/>
</dbReference>
<dbReference type="AlphaFoldDB" id="A0A368G3N3"/>
<protein>
    <submittedName>
        <fullName evidence="1">Uncharacterized protein</fullName>
    </submittedName>
</protein>